<evidence type="ECO:0000313" key="2">
    <source>
        <dbReference type="Proteomes" id="UP000824533"/>
    </source>
</evidence>
<accession>A0ACC1CVY1</accession>
<dbReference type="Proteomes" id="UP000824533">
    <property type="component" value="Linkage Group LG15"/>
</dbReference>
<proteinExistence type="predicted"/>
<evidence type="ECO:0000313" key="1">
    <source>
        <dbReference type="EMBL" id="KAJ0175815.1"/>
    </source>
</evidence>
<name>A0ACC1CVY1_9NEOP</name>
<comment type="caution">
    <text evidence="1">The sequence shown here is derived from an EMBL/GenBank/DDBJ whole genome shotgun (WGS) entry which is preliminary data.</text>
</comment>
<dbReference type="EMBL" id="CM034401">
    <property type="protein sequence ID" value="KAJ0175815.1"/>
    <property type="molecule type" value="Genomic_DNA"/>
</dbReference>
<organism evidence="1 2">
    <name type="scientific">Dendrolimus kikuchii</name>
    <dbReference type="NCBI Taxonomy" id="765133"/>
    <lineage>
        <taxon>Eukaryota</taxon>
        <taxon>Metazoa</taxon>
        <taxon>Ecdysozoa</taxon>
        <taxon>Arthropoda</taxon>
        <taxon>Hexapoda</taxon>
        <taxon>Insecta</taxon>
        <taxon>Pterygota</taxon>
        <taxon>Neoptera</taxon>
        <taxon>Endopterygota</taxon>
        <taxon>Lepidoptera</taxon>
        <taxon>Glossata</taxon>
        <taxon>Ditrysia</taxon>
        <taxon>Bombycoidea</taxon>
        <taxon>Lasiocampidae</taxon>
        <taxon>Dendrolimus</taxon>
    </lineage>
</organism>
<keyword evidence="2" id="KW-1185">Reference proteome</keyword>
<sequence length="612" mass="68220">MKERHTMEFEKLIMNVLKSASSAKKKVIGPFMKMVQILFTAMKLLEPYPDLYPEPANVHDGQSFDFIIAGGGTAGCVLANRLTEVGNWSVLLVEAGGYPPVFSDVSGLYFLNNDPSVLWNYESSDDNITSQALKENKIVYPLGKMLGGSSGNSYLFYMRGPPEYFDSWAEQGNKGWDYKSLLPYFIKSERLDSVAIYSSKTKDLHGTTGFLGVTRPTWSAMKPYMQALKENGRNIITDHNGINQIGSAKQCFTFTDHKRQGPAGYIRPIKNRPNLFVLINSLVQKIIFNKQKTAVGIEIKLCNKKIIKAMARKEVIISAGTVNSPQLLMVSGVGPAKHLKEKGIEIVTDSPYVGDGFQDQPFIQLLLSGKKGISTLLQNFETITSVNNFVLPAIFSQTVLNNKSNNYLDCQINTFVVPVASPLPTILCESVQRLDKKHCAATARFSFESEILLNYATITRPKSRGKIELQSKNIEDKPVIRTGYFTVTEDLEKFTDCVQDFLTILKTPTMRNLKSKVSYLDICNCKDYKFGTREYWKCYILNTPTTHGHPCGTCVMGPEGKGVVDAQLKVYGIKNLRVVDASVMPTVMKGVAPVIVIAEKIADEIKREYGML</sequence>
<gene>
    <name evidence="1" type="ORF">K1T71_008974</name>
</gene>
<reference evidence="1 2" key="1">
    <citation type="journal article" date="2021" name="Front. Genet.">
        <title>Chromosome-Level Genome Assembly Reveals Significant Gene Expansion in the Toll and IMD Signaling Pathways of Dendrolimus kikuchii.</title>
        <authorList>
            <person name="Zhou J."/>
            <person name="Wu P."/>
            <person name="Xiong Z."/>
            <person name="Liu N."/>
            <person name="Zhao N."/>
            <person name="Ji M."/>
            <person name="Qiu Y."/>
            <person name="Yang B."/>
        </authorList>
    </citation>
    <scope>NUCLEOTIDE SEQUENCE [LARGE SCALE GENOMIC DNA]</scope>
    <source>
        <strain evidence="1">Ann1</strain>
    </source>
</reference>
<protein>
    <submittedName>
        <fullName evidence="1">Uncharacterized protein</fullName>
    </submittedName>
</protein>